<gene>
    <name evidence="2" type="ORF">METZ01_LOCUS155258</name>
</gene>
<feature type="domain" description="Methyltransferase" evidence="1">
    <location>
        <begin position="41"/>
        <end position="136"/>
    </location>
</feature>
<dbReference type="PANTHER" id="PTHR43591">
    <property type="entry name" value="METHYLTRANSFERASE"/>
    <property type="match status" value="1"/>
</dbReference>
<protein>
    <recommendedName>
        <fullName evidence="1">Methyltransferase domain-containing protein</fullName>
    </recommendedName>
</protein>
<dbReference type="EMBL" id="UINC01025914">
    <property type="protein sequence ID" value="SVB02404.1"/>
    <property type="molecule type" value="Genomic_DNA"/>
</dbReference>
<accession>A0A382ALZ5</accession>
<dbReference type="SUPFAM" id="SSF53335">
    <property type="entry name" value="S-adenosyl-L-methionine-dependent methyltransferases"/>
    <property type="match status" value="1"/>
</dbReference>
<proteinExistence type="predicted"/>
<dbReference type="CDD" id="cd02440">
    <property type="entry name" value="AdoMet_MTases"/>
    <property type="match status" value="1"/>
</dbReference>
<dbReference type="InterPro" id="IPR029063">
    <property type="entry name" value="SAM-dependent_MTases_sf"/>
</dbReference>
<evidence type="ECO:0000259" key="1">
    <source>
        <dbReference type="Pfam" id="PF13649"/>
    </source>
</evidence>
<dbReference type="PANTHER" id="PTHR43591:SF24">
    <property type="entry name" value="2-METHOXY-6-POLYPRENYL-1,4-BENZOQUINOL METHYLASE, MITOCHONDRIAL"/>
    <property type="match status" value="1"/>
</dbReference>
<sequence length="191" mass="20792">MADLLGMDPARIERLRSPERLAYFDPAKIWQVLNPGQNSTVLDIGAGVGYVTLPFAKNYPSAKVYGCDILEGMVGLLARDATDLGLANLETILMQPNCVPLPDGIADVIVMAQLHHELDEPEALMAECHRLLNSSGTVAVVDWTDEDNGRSPAKGRRVPEATIRAHLSGAGFKDLGSHQVYEFHQFITGQI</sequence>
<dbReference type="Gene3D" id="3.40.50.150">
    <property type="entry name" value="Vaccinia Virus protein VP39"/>
    <property type="match status" value="1"/>
</dbReference>
<organism evidence="2">
    <name type="scientific">marine metagenome</name>
    <dbReference type="NCBI Taxonomy" id="408172"/>
    <lineage>
        <taxon>unclassified sequences</taxon>
        <taxon>metagenomes</taxon>
        <taxon>ecological metagenomes</taxon>
    </lineage>
</organism>
<dbReference type="InterPro" id="IPR041698">
    <property type="entry name" value="Methyltransf_25"/>
</dbReference>
<evidence type="ECO:0000313" key="2">
    <source>
        <dbReference type="EMBL" id="SVB02404.1"/>
    </source>
</evidence>
<name>A0A382ALZ5_9ZZZZ</name>
<dbReference type="Pfam" id="PF13649">
    <property type="entry name" value="Methyltransf_25"/>
    <property type="match status" value="1"/>
</dbReference>
<dbReference type="GO" id="GO:0008168">
    <property type="term" value="F:methyltransferase activity"/>
    <property type="evidence" value="ECO:0007669"/>
    <property type="project" value="TreeGrafter"/>
</dbReference>
<dbReference type="AlphaFoldDB" id="A0A382ALZ5"/>
<reference evidence="2" key="1">
    <citation type="submission" date="2018-05" db="EMBL/GenBank/DDBJ databases">
        <authorList>
            <person name="Lanie J.A."/>
            <person name="Ng W.-L."/>
            <person name="Kazmierczak K.M."/>
            <person name="Andrzejewski T.M."/>
            <person name="Davidsen T.M."/>
            <person name="Wayne K.J."/>
            <person name="Tettelin H."/>
            <person name="Glass J.I."/>
            <person name="Rusch D."/>
            <person name="Podicherti R."/>
            <person name="Tsui H.-C.T."/>
            <person name="Winkler M.E."/>
        </authorList>
    </citation>
    <scope>NUCLEOTIDE SEQUENCE</scope>
</reference>